<accession>A0A9K3L701</accession>
<dbReference type="Proteomes" id="UP000693970">
    <property type="component" value="Unassembled WGS sequence"/>
</dbReference>
<feature type="region of interest" description="Disordered" evidence="1">
    <location>
        <begin position="260"/>
        <end position="283"/>
    </location>
</feature>
<keyword evidence="2" id="KW-1133">Transmembrane helix</keyword>
<reference evidence="3" key="2">
    <citation type="submission" date="2021-04" db="EMBL/GenBank/DDBJ databases">
        <authorList>
            <person name="Podell S."/>
        </authorList>
    </citation>
    <scope>NUCLEOTIDE SEQUENCE</scope>
    <source>
        <strain evidence="3">Hildebrandi</strain>
    </source>
</reference>
<feature type="compositionally biased region" description="Low complexity" evidence="1">
    <location>
        <begin position="57"/>
        <end position="67"/>
    </location>
</feature>
<feature type="compositionally biased region" description="Basic and acidic residues" evidence="1">
    <location>
        <begin position="16"/>
        <end position="37"/>
    </location>
</feature>
<proteinExistence type="predicted"/>
<dbReference type="AlphaFoldDB" id="A0A9K3L701"/>
<evidence type="ECO:0000256" key="1">
    <source>
        <dbReference type="SAM" id="MobiDB-lite"/>
    </source>
</evidence>
<organism evidence="3 4">
    <name type="scientific">Nitzschia inconspicua</name>
    <dbReference type="NCBI Taxonomy" id="303405"/>
    <lineage>
        <taxon>Eukaryota</taxon>
        <taxon>Sar</taxon>
        <taxon>Stramenopiles</taxon>
        <taxon>Ochrophyta</taxon>
        <taxon>Bacillariophyta</taxon>
        <taxon>Bacillariophyceae</taxon>
        <taxon>Bacillariophycidae</taxon>
        <taxon>Bacillariales</taxon>
        <taxon>Bacillariaceae</taxon>
        <taxon>Nitzschia</taxon>
    </lineage>
</organism>
<feature type="region of interest" description="Disordered" evidence="1">
    <location>
        <begin position="322"/>
        <end position="362"/>
    </location>
</feature>
<keyword evidence="2" id="KW-0812">Transmembrane</keyword>
<feature type="transmembrane region" description="Helical" evidence="2">
    <location>
        <begin position="607"/>
        <end position="627"/>
    </location>
</feature>
<comment type="caution">
    <text evidence="3">The sequence shown here is derived from an EMBL/GenBank/DDBJ whole genome shotgun (WGS) entry which is preliminary data.</text>
</comment>
<feature type="region of interest" description="Disordered" evidence="1">
    <location>
        <begin position="131"/>
        <end position="150"/>
    </location>
</feature>
<feature type="compositionally biased region" description="Polar residues" evidence="1">
    <location>
        <begin position="478"/>
        <end position="497"/>
    </location>
</feature>
<feature type="region of interest" description="Disordered" evidence="1">
    <location>
        <begin position="86"/>
        <end position="110"/>
    </location>
</feature>
<evidence type="ECO:0000313" key="4">
    <source>
        <dbReference type="Proteomes" id="UP000693970"/>
    </source>
</evidence>
<feature type="region of interest" description="Disordered" evidence="1">
    <location>
        <begin position="1"/>
        <end position="68"/>
    </location>
</feature>
<protein>
    <submittedName>
        <fullName evidence="3">Uncharacterized protein</fullName>
    </submittedName>
</protein>
<evidence type="ECO:0000256" key="2">
    <source>
        <dbReference type="SAM" id="Phobius"/>
    </source>
</evidence>
<reference evidence="3" key="1">
    <citation type="journal article" date="2021" name="Sci. Rep.">
        <title>Diploid genomic architecture of Nitzschia inconspicua, an elite biomass production diatom.</title>
        <authorList>
            <person name="Oliver A."/>
            <person name="Podell S."/>
            <person name="Pinowska A."/>
            <person name="Traller J.C."/>
            <person name="Smith S.R."/>
            <person name="McClure R."/>
            <person name="Beliaev A."/>
            <person name="Bohutskyi P."/>
            <person name="Hill E.A."/>
            <person name="Rabines A."/>
            <person name="Zheng H."/>
            <person name="Allen L.Z."/>
            <person name="Kuo A."/>
            <person name="Grigoriev I.V."/>
            <person name="Allen A.E."/>
            <person name="Hazlebeck D."/>
            <person name="Allen E.E."/>
        </authorList>
    </citation>
    <scope>NUCLEOTIDE SEQUENCE</scope>
    <source>
        <strain evidence="3">Hildebrandi</strain>
    </source>
</reference>
<keyword evidence="2" id="KW-0472">Membrane</keyword>
<feature type="compositionally biased region" description="Basic and acidic residues" evidence="1">
    <location>
        <begin position="267"/>
        <end position="283"/>
    </location>
</feature>
<gene>
    <name evidence="3" type="ORF">IV203_001526</name>
</gene>
<dbReference type="EMBL" id="JAGRRH010000015">
    <property type="protein sequence ID" value="KAG7356840.1"/>
    <property type="molecule type" value="Genomic_DNA"/>
</dbReference>
<feature type="compositionally biased region" description="Polar residues" evidence="1">
    <location>
        <begin position="131"/>
        <end position="141"/>
    </location>
</feature>
<feature type="region of interest" description="Disordered" evidence="1">
    <location>
        <begin position="463"/>
        <end position="511"/>
    </location>
</feature>
<evidence type="ECO:0000313" key="3">
    <source>
        <dbReference type="EMBL" id="KAG7356840.1"/>
    </source>
</evidence>
<sequence>MNPRAVNSPKRSSLNEPKRRMLSDQHNCRQDRNHAEIKSIGSPDITYSLSSPRSHGEVSWSSSEGSSYDTAKDLANIRFGTKETTVLESKAQNPKVSNHRHGIDPPFLPMTNTQNTPTKISSMDITQAPVCSNTKQPTESSAKPPKSRLMRPFIRTNPDVRPTLDDLILKHPHLARNFILDNVEVYSAVNLASGTEDMSAVGFLTKEDTNQVFYRRVIPIEIATNESFGEISAVSTSVAGSTETVSGEELDGLSLKAVHRMHPTQSRQHDSRPMSLHKAERPQPMEIFRQTCPRVCLTEADDAFLLKEISQSCQRTVSSLESSLTWDSQQEENDSEGNGSEDAVRGPNKPKQHTDGPPKDTFGLFQKAVLSLTADPGIDLGARNMERPDATMDERIKQLKEKIKNMQQASDLETGCGLNFTTSGTAPDPLTRADSISLESTVSGLPSEDVTTLAATVVITESARTQQSQLPKSKIHSKTANTSRHSSQKKNMQSIHSSKYRSTDGHIPVPSVISTRDDFEEVSLMDCNNRRHFVSTGDSSIDIESGERTEKYTTFSEMVSRYSRVSEATQNYAVQIIERIKALVALLVAYAQTQKQKFKTKSRNEQVVTVFIGASLFIFFILLIVFIS</sequence>
<feature type="compositionally biased region" description="Polar residues" evidence="1">
    <location>
        <begin position="86"/>
        <end position="96"/>
    </location>
</feature>
<name>A0A9K3L701_9STRA</name>
<keyword evidence="4" id="KW-1185">Reference proteome</keyword>